<dbReference type="OrthoDB" id="5289013at2"/>
<accession>A0A147GZ90</accession>
<dbReference type="InterPro" id="IPR029787">
    <property type="entry name" value="Nucleotide_cyclase"/>
</dbReference>
<feature type="domain" description="GGDEF" evidence="3">
    <location>
        <begin position="462"/>
        <end position="597"/>
    </location>
</feature>
<dbReference type="InterPro" id="IPR043128">
    <property type="entry name" value="Rev_trsase/Diguanyl_cyclase"/>
</dbReference>
<dbReference type="Pfam" id="PF07696">
    <property type="entry name" value="7TMR-DISMED2"/>
    <property type="match status" value="1"/>
</dbReference>
<dbReference type="InterPro" id="IPR052163">
    <property type="entry name" value="DGC-Regulatory_Protein"/>
</dbReference>
<keyword evidence="1" id="KW-1133">Transmembrane helix</keyword>
<proteinExistence type="predicted"/>
<keyword evidence="1" id="KW-0472">Membrane</keyword>
<evidence type="ECO:0000313" key="5">
    <source>
        <dbReference type="Proteomes" id="UP000072741"/>
    </source>
</evidence>
<dbReference type="InterPro" id="IPR011622">
    <property type="entry name" value="7TMR_DISM_rcpt_extracell_dom2"/>
</dbReference>
<feature type="transmembrane region" description="Helical" evidence="1">
    <location>
        <begin position="307"/>
        <end position="324"/>
    </location>
</feature>
<dbReference type="EMBL" id="LDSL01000052">
    <property type="protein sequence ID" value="KTT23005.1"/>
    <property type="molecule type" value="Genomic_DNA"/>
</dbReference>
<feature type="transmembrane region" description="Helical" evidence="1">
    <location>
        <begin position="330"/>
        <end position="354"/>
    </location>
</feature>
<dbReference type="SUPFAM" id="SSF55073">
    <property type="entry name" value="Nucleotide cyclase"/>
    <property type="match status" value="1"/>
</dbReference>
<dbReference type="PROSITE" id="PS50887">
    <property type="entry name" value="GGDEF"/>
    <property type="match status" value="1"/>
</dbReference>
<keyword evidence="1" id="KW-0812">Transmembrane</keyword>
<reference evidence="4 5" key="1">
    <citation type="journal article" date="2016" name="Front. Microbiol.">
        <title>Genomic Resource of Rice Seed Associated Bacteria.</title>
        <authorList>
            <person name="Midha S."/>
            <person name="Bansal K."/>
            <person name="Sharma S."/>
            <person name="Kumar N."/>
            <person name="Patil P.P."/>
            <person name="Chaudhry V."/>
            <person name="Patil P.B."/>
        </authorList>
    </citation>
    <scope>NUCLEOTIDE SEQUENCE [LARGE SCALE GENOMIC DNA]</scope>
    <source>
        <strain evidence="4 5">NS331</strain>
    </source>
</reference>
<comment type="caution">
    <text evidence="4">The sequence shown here is derived from an EMBL/GenBank/DDBJ whole genome shotgun (WGS) entry which is preliminary data.</text>
</comment>
<evidence type="ECO:0000256" key="2">
    <source>
        <dbReference type="SAM" id="SignalP"/>
    </source>
</evidence>
<dbReference type="InterPro" id="IPR011623">
    <property type="entry name" value="7TMR_DISM_rcpt_extracell_dom1"/>
</dbReference>
<dbReference type="Gene3D" id="2.60.40.2380">
    <property type="match status" value="1"/>
</dbReference>
<dbReference type="CDD" id="cd01949">
    <property type="entry name" value="GGDEF"/>
    <property type="match status" value="1"/>
</dbReference>
<dbReference type="AlphaFoldDB" id="A0A147GZ90"/>
<dbReference type="InterPro" id="IPR000160">
    <property type="entry name" value="GGDEF_dom"/>
</dbReference>
<gene>
    <name evidence="4" type="ORF">NS331_08925</name>
</gene>
<dbReference type="PANTHER" id="PTHR46663:SF2">
    <property type="entry name" value="GGDEF DOMAIN-CONTAINING PROTEIN"/>
    <property type="match status" value="1"/>
</dbReference>
<dbReference type="SMART" id="SM00267">
    <property type="entry name" value="GGDEF"/>
    <property type="match status" value="1"/>
</dbReference>
<sequence>MSRAAVRRPSTGWAFAPWLALLLWLGLAAAQSNAAVPTQAERLAPVAIGRNLSGQQLAWHLQVLEDSSRQLGIDDVRSPEWQSRFTLPAEPLRGREADRVLWFKFQLRLADPADAPQEWLLVVPTVSTHDIRFFGPFAPDGRALAEPVVTGMRHPWATRPASAEQMSWRFQLPDAQPYTVYVRVDSTFARIYDMRVWRTADYLESTQDKRMFDGVSYGIMFGLLVYGLVLLLVFGEAIYVYYLLSCLCALGAIAGFNGHTLRYPFAHWPAAAGAMYTLMPALWVICKLQFGRRLLNLRYFAPWLDRLVVGLSFVLGAAAVYGLFGRHPLLTFNLVQASVVLASGVLLAGAVVAGRRRYWPAVLYCVGVAVLLLAVSSIIFAAWGWLKWQPGQTNLTQGALVMELVVFAIAAASRLRLVLRSEQALAAHNLELIDAVRTDALTGAASRAGLEVQANRWLRDERPFAVLLLDLDGFKSVNDQHGHAAGDAVLATLARRLREAVRDSDLVARLGGDEFALLLAGEPRREVLAMLADRLVAQAAEPVDWEGQPLRVGMSIGIACRPQDGDTLDELLRAADQAMYRSKQQAHGPGYSFAADPGGA</sequence>
<feature type="transmembrane region" description="Helical" evidence="1">
    <location>
        <begin position="361"/>
        <end position="386"/>
    </location>
</feature>
<dbReference type="Proteomes" id="UP000072741">
    <property type="component" value="Unassembled WGS sequence"/>
</dbReference>
<feature type="transmembrane region" description="Helical" evidence="1">
    <location>
        <begin position="215"/>
        <end position="234"/>
    </location>
</feature>
<evidence type="ECO:0000313" key="4">
    <source>
        <dbReference type="EMBL" id="KTT23005.1"/>
    </source>
</evidence>
<dbReference type="Pfam" id="PF07695">
    <property type="entry name" value="7TMR-DISM_7TM"/>
    <property type="match status" value="1"/>
</dbReference>
<evidence type="ECO:0000256" key="1">
    <source>
        <dbReference type="SAM" id="Phobius"/>
    </source>
</evidence>
<dbReference type="PATRIC" id="fig|433924.3.peg.3765"/>
<feature type="signal peptide" evidence="2">
    <location>
        <begin position="1"/>
        <end position="34"/>
    </location>
</feature>
<name>A0A147GZ90_9BURK</name>
<dbReference type="Pfam" id="PF00990">
    <property type="entry name" value="GGDEF"/>
    <property type="match status" value="1"/>
</dbReference>
<feature type="transmembrane region" description="Helical" evidence="1">
    <location>
        <begin position="241"/>
        <end position="259"/>
    </location>
</feature>
<feature type="transmembrane region" description="Helical" evidence="1">
    <location>
        <begin position="265"/>
        <end position="286"/>
    </location>
</feature>
<keyword evidence="5" id="KW-1185">Reference proteome</keyword>
<dbReference type="NCBIfam" id="TIGR00254">
    <property type="entry name" value="GGDEF"/>
    <property type="match status" value="1"/>
</dbReference>
<keyword evidence="2" id="KW-0732">Signal</keyword>
<dbReference type="RefSeq" id="WP_058641652.1">
    <property type="nucleotide sequence ID" value="NZ_LDSL01000052.1"/>
</dbReference>
<feature type="transmembrane region" description="Helical" evidence="1">
    <location>
        <begin position="398"/>
        <end position="419"/>
    </location>
</feature>
<feature type="chain" id="PRO_5007547004" evidence="2">
    <location>
        <begin position="35"/>
        <end position="600"/>
    </location>
</feature>
<dbReference type="Gene3D" id="3.30.70.270">
    <property type="match status" value="1"/>
</dbReference>
<organism evidence="4 5">
    <name type="scientific">Pseudacidovorax intermedius</name>
    <dbReference type="NCBI Taxonomy" id="433924"/>
    <lineage>
        <taxon>Bacteria</taxon>
        <taxon>Pseudomonadati</taxon>
        <taxon>Pseudomonadota</taxon>
        <taxon>Betaproteobacteria</taxon>
        <taxon>Burkholderiales</taxon>
        <taxon>Comamonadaceae</taxon>
        <taxon>Pseudacidovorax</taxon>
    </lineage>
</organism>
<protein>
    <submittedName>
        <fullName evidence="4">Diguanylate cyclase</fullName>
    </submittedName>
</protein>
<dbReference type="PANTHER" id="PTHR46663">
    <property type="entry name" value="DIGUANYLATE CYCLASE DGCT-RELATED"/>
    <property type="match status" value="1"/>
</dbReference>
<evidence type="ECO:0000259" key="3">
    <source>
        <dbReference type="PROSITE" id="PS50887"/>
    </source>
</evidence>